<reference evidence="2" key="2">
    <citation type="journal article" date="2016" name="Sci. Rep.">
        <title>Dictyocaulus viviparus genome, variome and transcriptome elucidate lungworm biology and support future intervention.</title>
        <authorList>
            <person name="McNulty S.N."/>
            <person name="Strube C."/>
            <person name="Rosa B.A."/>
            <person name="Martin J.C."/>
            <person name="Tyagi R."/>
            <person name="Choi Y.J."/>
            <person name="Wang Q."/>
            <person name="Hallsworth Pepin K."/>
            <person name="Zhang X."/>
            <person name="Ozersky P."/>
            <person name="Wilson R.K."/>
            <person name="Sternberg P.W."/>
            <person name="Gasser R.B."/>
            <person name="Mitreva M."/>
        </authorList>
    </citation>
    <scope>NUCLEOTIDE SEQUENCE [LARGE SCALE GENOMIC DNA]</scope>
    <source>
        <strain evidence="2">HannoverDv2000</strain>
    </source>
</reference>
<organism evidence="1 2">
    <name type="scientific">Dictyocaulus viviparus</name>
    <name type="common">Bovine lungworm</name>
    <dbReference type="NCBI Taxonomy" id="29172"/>
    <lineage>
        <taxon>Eukaryota</taxon>
        <taxon>Metazoa</taxon>
        <taxon>Ecdysozoa</taxon>
        <taxon>Nematoda</taxon>
        <taxon>Chromadorea</taxon>
        <taxon>Rhabditida</taxon>
        <taxon>Rhabditina</taxon>
        <taxon>Rhabditomorpha</taxon>
        <taxon>Strongyloidea</taxon>
        <taxon>Metastrongylidae</taxon>
        <taxon>Dictyocaulus</taxon>
    </lineage>
</organism>
<protein>
    <submittedName>
        <fullName evidence="1">Uncharacterized protein</fullName>
    </submittedName>
</protein>
<name>A0A0D8XVJ2_DICVI</name>
<accession>A0A0D8XVJ2</accession>
<keyword evidence="2" id="KW-1185">Reference proteome</keyword>
<reference evidence="1 2" key="1">
    <citation type="submission" date="2013-11" db="EMBL/GenBank/DDBJ databases">
        <title>Draft genome of the bovine lungworm Dictyocaulus viviparus.</title>
        <authorList>
            <person name="Mitreva M."/>
        </authorList>
    </citation>
    <scope>NUCLEOTIDE SEQUENCE [LARGE SCALE GENOMIC DNA]</scope>
    <source>
        <strain evidence="1 2">HannoverDv2000</strain>
    </source>
</reference>
<evidence type="ECO:0000313" key="2">
    <source>
        <dbReference type="Proteomes" id="UP000053766"/>
    </source>
</evidence>
<evidence type="ECO:0000313" key="1">
    <source>
        <dbReference type="EMBL" id="KJH46371.1"/>
    </source>
</evidence>
<dbReference type="Proteomes" id="UP000053766">
    <property type="component" value="Unassembled WGS sequence"/>
</dbReference>
<dbReference type="EMBL" id="KN716356">
    <property type="protein sequence ID" value="KJH46371.1"/>
    <property type="molecule type" value="Genomic_DNA"/>
</dbReference>
<proteinExistence type="predicted"/>
<gene>
    <name evidence="1" type="ORF">DICVIV_07581</name>
</gene>
<sequence>MEEFDPKIEKKEASNLWNHLINVNNSYMQMNEIKINPSLSKEIWFQLNHKSHFRFYTDACDILVSRYYGVLCRIASKLSLLSFYADHAHFSAKQHRD</sequence>
<dbReference type="AlphaFoldDB" id="A0A0D8XVJ2"/>